<reference evidence="4" key="1">
    <citation type="submission" date="2021-03" db="EMBL/GenBank/DDBJ databases">
        <authorList>
            <person name="Bekaert M."/>
        </authorList>
    </citation>
    <scope>NUCLEOTIDE SEQUENCE</scope>
</reference>
<feature type="domain" description="Phorbol-ester/DAG-type" evidence="3">
    <location>
        <begin position="310"/>
        <end position="359"/>
    </location>
</feature>
<dbReference type="Proteomes" id="UP000683360">
    <property type="component" value="Unassembled WGS sequence"/>
</dbReference>
<sequence>MDLCITVPQHHNDDQNNSSKNSDATAYNQSYVLNLKKSLKKKLDCTNRNEITYNFTKGGITIQLDPISFELFIHACDQYYKNPVTKLDSFNKTTMKDRIGNETQHIFRVFDSPSLGYTINAYLTKCSLLINGGNTKMLLERDLQQLQHIMDNTKINNSCIDIHILNKKLAHTLKQALQTWPVPNHVTNDRETPSNVSTTVGTEEKCYVCKRNCKTRAVQCINGHWVHYRCERLSEEDISKLEKGDYPYSCRSCNKENEVHTLECNASPQTVQKLDIQNTDLSTISKQLHIRNNVLAIEQHVLEDNVISNDHISIAESLLREETGKNCPSCNFILDDECTCMVCNDAFHSKCIDKNTETCYGCIGANHQLSLNISKEKPEKSHDNTTETLTNVDDKSKEHLYNNPTNVKSSISSSKANKNNQTANEPDSNKQETVIPKEIRQIEQKLKKKEEQLKIKEAILNENATEKTTLLDRILKAESKNIELEHTIRTLNQAIDSKIKMKEENSSDDIVVGIRDRVTKYVLTKVDQELSQLLGMDKNKKLTSSAADYNPLGNGPNIQQSYGNHHLSHDRSSGDNSYNSQNHRPYMNQTYHHIDDSTQDTHGRQGSDGGLYHNVSSVRPTSNFSYNSHYQDLGTQLHQPYYQNDYYNQYMYRHQGSDGGPYHNVSPDHPTRNYNYSSHYQDFGTNQPYHRNDYINQSVYRHQGSDGGPYHNVFPDCPTSDKCHSSQDEQIYTYQPHTYDQYSTPQEPRNCAGPSNQNAYRHQGSDGGSNHNVSPDCSMSNSHNRQNDVQHGYHQTNYSMYASRKCAVLSNLIEIIPAQDPNNHLCYPSSNQSADIRNKCVSEKRIKPVYNDDVYQYLEQYHDDRQGQPLFYTQKEQQQHFLVQKSLIPERHKIV</sequence>
<organism evidence="4 5">
    <name type="scientific">Mytilus edulis</name>
    <name type="common">Blue mussel</name>
    <dbReference type="NCBI Taxonomy" id="6550"/>
    <lineage>
        <taxon>Eukaryota</taxon>
        <taxon>Metazoa</taxon>
        <taxon>Spiralia</taxon>
        <taxon>Lophotrochozoa</taxon>
        <taxon>Mollusca</taxon>
        <taxon>Bivalvia</taxon>
        <taxon>Autobranchia</taxon>
        <taxon>Pteriomorphia</taxon>
        <taxon>Mytilida</taxon>
        <taxon>Mytiloidea</taxon>
        <taxon>Mytilidae</taxon>
        <taxon>Mytilinae</taxon>
        <taxon>Mytilus</taxon>
    </lineage>
</organism>
<evidence type="ECO:0000313" key="5">
    <source>
        <dbReference type="Proteomes" id="UP000683360"/>
    </source>
</evidence>
<feature type="coiled-coil region" evidence="1">
    <location>
        <begin position="439"/>
        <end position="494"/>
    </location>
</feature>
<feature type="compositionally biased region" description="Basic and acidic residues" evidence="2">
    <location>
        <begin position="592"/>
        <end position="605"/>
    </location>
</feature>
<evidence type="ECO:0000256" key="2">
    <source>
        <dbReference type="SAM" id="MobiDB-lite"/>
    </source>
</evidence>
<name>A0A8S3T1P8_MYTED</name>
<feature type="compositionally biased region" description="Basic and acidic residues" evidence="2">
    <location>
        <begin position="427"/>
        <end position="436"/>
    </location>
</feature>
<accession>A0A8S3T1P8</accession>
<dbReference type="EMBL" id="CAJPWZ010001968">
    <property type="protein sequence ID" value="CAG2227660.1"/>
    <property type="molecule type" value="Genomic_DNA"/>
</dbReference>
<comment type="caution">
    <text evidence="4">The sequence shown here is derived from an EMBL/GenBank/DDBJ whole genome shotgun (WGS) entry which is preliminary data.</text>
</comment>
<feature type="region of interest" description="Disordered" evidence="2">
    <location>
        <begin position="545"/>
        <end position="616"/>
    </location>
</feature>
<feature type="region of interest" description="Disordered" evidence="2">
    <location>
        <begin position="375"/>
        <end position="436"/>
    </location>
</feature>
<dbReference type="InterPro" id="IPR002219">
    <property type="entry name" value="PKC_DAG/PE"/>
</dbReference>
<protein>
    <recommendedName>
        <fullName evidence="3">Phorbol-ester/DAG-type domain-containing protein</fullName>
    </recommendedName>
</protein>
<dbReference type="AlphaFoldDB" id="A0A8S3T1P8"/>
<evidence type="ECO:0000259" key="3">
    <source>
        <dbReference type="PROSITE" id="PS50081"/>
    </source>
</evidence>
<keyword evidence="1" id="KW-0175">Coiled coil</keyword>
<keyword evidence="5" id="KW-1185">Reference proteome</keyword>
<feature type="region of interest" description="Disordered" evidence="2">
    <location>
        <begin position="652"/>
        <end position="678"/>
    </location>
</feature>
<dbReference type="PROSITE" id="PS50081">
    <property type="entry name" value="ZF_DAG_PE_2"/>
    <property type="match status" value="1"/>
</dbReference>
<evidence type="ECO:0000313" key="4">
    <source>
        <dbReference type="EMBL" id="CAG2227660.1"/>
    </source>
</evidence>
<gene>
    <name evidence="4" type="ORF">MEDL_40659</name>
</gene>
<evidence type="ECO:0000256" key="1">
    <source>
        <dbReference type="SAM" id="Coils"/>
    </source>
</evidence>
<feature type="region of interest" description="Disordered" evidence="2">
    <location>
        <begin position="739"/>
        <end position="786"/>
    </location>
</feature>
<feature type="compositionally biased region" description="Polar residues" evidence="2">
    <location>
        <begin position="768"/>
        <end position="786"/>
    </location>
</feature>
<dbReference type="OrthoDB" id="6166433at2759"/>
<feature type="compositionally biased region" description="Low complexity" evidence="2">
    <location>
        <begin position="403"/>
        <end position="420"/>
    </location>
</feature>
<feature type="compositionally biased region" description="Polar residues" evidence="2">
    <location>
        <begin position="574"/>
        <end position="591"/>
    </location>
</feature>
<proteinExistence type="predicted"/>
<feature type="compositionally biased region" description="Basic and acidic residues" evidence="2">
    <location>
        <begin position="375"/>
        <end position="385"/>
    </location>
</feature>
<feature type="compositionally biased region" description="Polar residues" evidence="2">
    <location>
        <begin position="739"/>
        <end position="760"/>
    </location>
</feature>